<evidence type="ECO:0000256" key="1">
    <source>
        <dbReference type="SAM" id="Coils"/>
    </source>
</evidence>
<reference evidence="2 3" key="1">
    <citation type="submission" date="2020-08" db="EMBL/GenBank/DDBJ databases">
        <title>Genomic Encyclopedia of Type Strains, Phase IV (KMG-IV): sequencing the most valuable type-strain genomes for metagenomic binning, comparative biology and taxonomic classification.</title>
        <authorList>
            <person name="Goeker M."/>
        </authorList>
    </citation>
    <scope>NUCLEOTIDE SEQUENCE [LARGE SCALE GENOMIC DNA]</scope>
    <source>
        <strain evidence="2 3">DSM 103526</strain>
    </source>
</reference>
<organism evidence="2 3">
    <name type="scientific">Anaerosolibacter carboniphilus</name>
    <dbReference type="NCBI Taxonomy" id="1417629"/>
    <lineage>
        <taxon>Bacteria</taxon>
        <taxon>Bacillati</taxon>
        <taxon>Bacillota</taxon>
        <taxon>Clostridia</taxon>
        <taxon>Peptostreptococcales</taxon>
        <taxon>Thermotaleaceae</taxon>
        <taxon>Anaerosolibacter</taxon>
    </lineage>
</organism>
<keyword evidence="1" id="KW-0175">Coiled coil</keyword>
<dbReference type="Proteomes" id="UP000579281">
    <property type="component" value="Unassembled WGS sequence"/>
</dbReference>
<evidence type="ECO:0000313" key="3">
    <source>
        <dbReference type="Proteomes" id="UP000579281"/>
    </source>
</evidence>
<comment type="caution">
    <text evidence="2">The sequence shown here is derived from an EMBL/GenBank/DDBJ whole genome shotgun (WGS) entry which is preliminary data.</text>
</comment>
<sequence>MEDENGKILRISSVEEYHKKWMEELDFILDAMHRMSAEDRAAVKTYMSRTIEFVEEEEEIDQNAYAQYRDLEAYEEKIKETKQEIKYLKKLRKKKEELEEKKMKRYKILRKLYKEDRLDPALEDEYRELREEFKYKKSHD</sequence>
<protein>
    <submittedName>
        <fullName evidence="2">Na+/phosphate symporter</fullName>
    </submittedName>
</protein>
<evidence type="ECO:0000313" key="2">
    <source>
        <dbReference type="EMBL" id="MBB6215539.1"/>
    </source>
</evidence>
<accession>A0A841KZH4</accession>
<name>A0A841KZH4_9FIRM</name>
<dbReference type="EMBL" id="JACHEN010000008">
    <property type="protein sequence ID" value="MBB6215539.1"/>
    <property type="molecule type" value="Genomic_DNA"/>
</dbReference>
<dbReference type="RefSeq" id="WP_184309920.1">
    <property type="nucleotide sequence ID" value="NZ_JACHEN010000008.1"/>
</dbReference>
<feature type="coiled-coil region" evidence="1">
    <location>
        <begin position="64"/>
        <end position="108"/>
    </location>
</feature>
<keyword evidence="3" id="KW-1185">Reference proteome</keyword>
<dbReference type="AlphaFoldDB" id="A0A841KZH4"/>
<proteinExistence type="predicted"/>
<gene>
    <name evidence="2" type="ORF">HNQ80_001628</name>
</gene>